<protein>
    <recommendedName>
        <fullName evidence="4">Cox cluster protein</fullName>
    </recommendedName>
</protein>
<gene>
    <name evidence="2" type="ORF">ACFO5R_22020</name>
</gene>
<accession>A0ABD5PWA1</accession>
<dbReference type="Pfam" id="PF24364">
    <property type="entry name" value="DUF7520"/>
    <property type="match status" value="1"/>
</dbReference>
<organism evidence="2 3">
    <name type="scientific">Halosolutus amylolyticus</name>
    <dbReference type="NCBI Taxonomy" id="2932267"/>
    <lineage>
        <taxon>Archaea</taxon>
        <taxon>Methanobacteriati</taxon>
        <taxon>Methanobacteriota</taxon>
        <taxon>Stenosarchaea group</taxon>
        <taxon>Halobacteria</taxon>
        <taxon>Halobacteriales</taxon>
        <taxon>Natrialbaceae</taxon>
        <taxon>Halosolutus</taxon>
    </lineage>
</organism>
<feature type="transmembrane region" description="Helical" evidence="1">
    <location>
        <begin position="74"/>
        <end position="96"/>
    </location>
</feature>
<evidence type="ECO:0000313" key="3">
    <source>
        <dbReference type="Proteomes" id="UP001595898"/>
    </source>
</evidence>
<dbReference type="EMBL" id="JBHSFA010000011">
    <property type="protein sequence ID" value="MFC4544614.1"/>
    <property type="molecule type" value="Genomic_DNA"/>
</dbReference>
<name>A0ABD5PWA1_9EURY</name>
<keyword evidence="1" id="KW-0812">Transmembrane</keyword>
<keyword evidence="1" id="KW-0472">Membrane</keyword>
<sequence length="104" mass="10545">MTPDRAPDSDRSRTAGEAEMRSLAGRRVVVGLGLALVAVTAAFGAVLGYALPARSGIETLAVAGVSVPVSPVTMALYGVLAVGTLLAVGLLALHIVSRFDENAE</sequence>
<dbReference type="InterPro" id="IPR055942">
    <property type="entry name" value="DUF7520"/>
</dbReference>
<dbReference type="Proteomes" id="UP001595898">
    <property type="component" value="Unassembled WGS sequence"/>
</dbReference>
<feature type="transmembrane region" description="Helical" evidence="1">
    <location>
        <begin position="28"/>
        <end position="51"/>
    </location>
</feature>
<keyword evidence="1" id="KW-1133">Transmembrane helix</keyword>
<evidence type="ECO:0008006" key="4">
    <source>
        <dbReference type="Google" id="ProtNLM"/>
    </source>
</evidence>
<comment type="caution">
    <text evidence="2">The sequence shown here is derived from an EMBL/GenBank/DDBJ whole genome shotgun (WGS) entry which is preliminary data.</text>
</comment>
<dbReference type="AlphaFoldDB" id="A0ABD5PWA1"/>
<dbReference type="RefSeq" id="WP_250141343.1">
    <property type="nucleotide sequence ID" value="NZ_JALIQP010000003.1"/>
</dbReference>
<reference evidence="2 3" key="1">
    <citation type="journal article" date="2019" name="Int. J. Syst. Evol. Microbiol.">
        <title>The Global Catalogue of Microorganisms (GCM) 10K type strain sequencing project: providing services to taxonomists for standard genome sequencing and annotation.</title>
        <authorList>
            <consortium name="The Broad Institute Genomics Platform"/>
            <consortium name="The Broad Institute Genome Sequencing Center for Infectious Disease"/>
            <person name="Wu L."/>
            <person name="Ma J."/>
        </authorList>
    </citation>
    <scope>NUCLEOTIDE SEQUENCE [LARGE SCALE GENOMIC DNA]</scope>
    <source>
        <strain evidence="2 3">WLHS5</strain>
    </source>
</reference>
<proteinExistence type="predicted"/>
<evidence type="ECO:0000256" key="1">
    <source>
        <dbReference type="SAM" id="Phobius"/>
    </source>
</evidence>
<keyword evidence="3" id="KW-1185">Reference proteome</keyword>
<evidence type="ECO:0000313" key="2">
    <source>
        <dbReference type="EMBL" id="MFC4544614.1"/>
    </source>
</evidence>